<dbReference type="PRINTS" id="PR00821">
    <property type="entry name" value="TAGLIPASE"/>
</dbReference>
<dbReference type="GO" id="GO:0016298">
    <property type="term" value="F:lipase activity"/>
    <property type="evidence" value="ECO:0007669"/>
    <property type="project" value="InterPro"/>
</dbReference>
<dbReference type="CDD" id="cd00707">
    <property type="entry name" value="Pancreat_lipase_like"/>
    <property type="match status" value="1"/>
</dbReference>
<comment type="similarity">
    <text evidence="2 4">Belongs to the AB hydrolase superfamily. Lipase family.</text>
</comment>
<dbReference type="GO" id="GO:0005615">
    <property type="term" value="C:extracellular space"/>
    <property type="evidence" value="ECO:0007669"/>
    <property type="project" value="TreeGrafter"/>
</dbReference>
<reference evidence="7" key="1">
    <citation type="submission" date="2021-10" db="EMBL/GenBank/DDBJ databases">
        <title>Tropical sea cucumber genome reveals ecological adaptation and Cuvierian tubules defense mechanism.</title>
        <authorList>
            <person name="Chen T."/>
        </authorList>
    </citation>
    <scope>NUCLEOTIDE SEQUENCE</scope>
    <source>
        <strain evidence="7">Nanhai2018</strain>
        <tissue evidence="7">Muscle</tissue>
    </source>
</reference>
<gene>
    <name evidence="7" type="ORF">HOLleu_15497</name>
</gene>
<feature type="domain" description="Lipase" evidence="6">
    <location>
        <begin position="50"/>
        <end position="367"/>
    </location>
</feature>
<name>A0A9Q1CAB7_HOLLE</name>
<dbReference type="InterPro" id="IPR029058">
    <property type="entry name" value="AB_hydrolase_fold"/>
</dbReference>
<evidence type="ECO:0000313" key="8">
    <source>
        <dbReference type="Proteomes" id="UP001152320"/>
    </source>
</evidence>
<dbReference type="GO" id="GO:0016042">
    <property type="term" value="P:lipid catabolic process"/>
    <property type="evidence" value="ECO:0007669"/>
    <property type="project" value="TreeGrafter"/>
</dbReference>
<keyword evidence="3" id="KW-0964">Secreted</keyword>
<dbReference type="Gene3D" id="3.40.50.1820">
    <property type="entry name" value="alpha/beta hydrolase"/>
    <property type="match status" value="1"/>
</dbReference>
<dbReference type="AlphaFoldDB" id="A0A9Q1CAB7"/>
<feature type="chain" id="PRO_5040285055" evidence="5">
    <location>
        <begin position="24"/>
        <end position="396"/>
    </location>
</feature>
<dbReference type="PANTHER" id="PTHR11610">
    <property type="entry name" value="LIPASE"/>
    <property type="match status" value="1"/>
</dbReference>
<feature type="signal peptide" evidence="5">
    <location>
        <begin position="1"/>
        <end position="23"/>
    </location>
</feature>
<protein>
    <submittedName>
        <fullName evidence="7">Pancreatic triacylglycerol lipase</fullName>
    </submittedName>
</protein>
<dbReference type="InterPro" id="IPR000734">
    <property type="entry name" value="TAG_lipase"/>
</dbReference>
<dbReference type="Pfam" id="PF00151">
    <property type="entry name" value="Lipase"/>
    <property type="match status" value="1"/>
</dbReference>
<evidence type="ECO:0000256" key="3">
    <source>
        <dbReference type="ARBA" id="ARBA00022525"/>
    </source>
</evidence>
<evidence type="ECO:0000256" key="5">
    <source>
        <dbReference type="SAM" id="SignalP"/>
    </source>
</evidence>
<evidence type="ECO:0000256" key="1">
    <source>
        <dbReference type="ARBA" id="ARBA00004613"/>
    </source>
</evidence>
<keyword evidence="5" id="KW-0732">Signal</keyword>
<dbReference type="InterPro" id="IPR013818">
    <property type="entry name" value="Lipase"/>
</dbReference>
<comment type="caution">
    <text evidence="7">The sequence shown here is derived from an EMBL/GenBank/DDBJ whole genome shotgun (WGS) entry which is preliminary data.</text>
</comment>
<dbReference type="SUPFAM" id="SSF53474">
    <property type="entry name" value="alpha/beta-Hydrolases"/>
    <property type="match status" value="1"/>
</dbReference>
<proteinExistence type="inferred from homology"/>
<comment type="subcellular location">
    <subcellularLocation>
        <location evidence="1">Secreted</location>
    </subcellularLocation>
</comment>
<dbReference type="EMBL" id="JAIZAY010000006">
    <property type="protein sequence ID" value="KAJ8041016.1"/>
    <property type="molecule type" value="Genomic_DNA"/>
</dbReference>
<dbReference type="Proteomes" id="UP001152320">
    <property type="component" value="Chromosome 6"/>
</dbReference>
<evidence type="ECO:0000256" key="2">
    <source>
        <dbReference type="ARBA" id="ARBA00010701"/>
    </source>
</evidence>
<evidence type="ECO:0000256" key="4">
    <source>
        <dbReference type="RuleBase" id="RU004262"/>
    </source>
</evidence>
<accession>A0A9Q1CAB7</accession>
<dbReference type="OrthoDB" id="199913at2759"/>
<evidence type="ECO:0000313" key="7">
    <source>
        <dbReference type="EMBL" id="KAJ8041016.1"/>
    </source>
</evidence>
<sequence length="396" mass="45274">MLVLRLTVFVILTMSLSVDFVHAGSWFSVGEWGPRHWFREVCAWLGWCNEICFDDLGCFTDELECHKNFFPPMGPEEIVTSFTLFTRKHGYPYDVGEPLKRLNTSQLHRSSFRANKKTVFIIHGWGEDRNKDWVQELKKAILEREKTNVILVDWQEGADELNYWKSVQNIRVVGREMAMFIGFLYDYTGVDPSQIHLIGHSLGSHVAGYAGQDFPGIGRITDLLRFLHLALDAAGPSFEGTEEGCRLDKSDAMFVDAVHTDSAANGAGISQTIGHRDFYPNGGYSQPGCRWWQFICDHARAVYYYIESIHNRNCGFRGVPCESEDAFAKNLCSDCGNSTCPRMGYFSNTNHDSSGKFYLYTESTFPYCAKRRRYSRLYRKWRGNPSKKPRKGIDAS</sequence>
<evidence type="ECO:0000259" key="6">
    <source>
        <dbReference type="Pfam" id="PF00151"/>
    </source>
</evidence>
<keyword evidence="8" id="KW-1185">Reference proteome</keyword>
<dbReference type="PANTHER" id="PTHR11610:SF178">
    <property type="entry name" value="LIPASE MEMBER H-A-LIKE PROTEIN"/>
    <property type="match status" value="1"/>
</dbReference>
<organism evidence="7 8">
    <name type="scientific">Holothuria leucospilota</name>
    <name type="common">Black long sea cucumber</name>
    <name type="synonym">Mertensiothuria leucospilota</name>
    <dbReference type="NCBI Taxonomy" id="206669"/>
    <lineage>
        <taxon>Eukaryota</taxon>
        <taxon>Metazoa</taxon>
        <taxon>Echinodermata</taxon>
        <taxon>Eleutherozoa</taxon>
        <taxon>Echinozoa</taxon>
        <taxon>Holothuroidea</taxon>
        <taxon>Aspidochirotacea</taxon>
        <taxon>Aspidochirotida</taxon>
        <taxon>Holothuriidae</taxon>
        <taxon>Holothuria</taxon>
    </lineage>
</organism>
<dbReference type="InterPro" id="IPR033906">
    <property type="entry name" value="Lipase_N"/>
</dbReference>